<dbReference type="Proteomes" id="UP001212411">
    <property type="component" value="Chromosome 2"/>
</dbReference>
<name>A0AAE9WEI0_9SCHI</name>
<dbReference type="KEGG" id="som:SOMG_04049"/>
<dbReference type="GeneID" id="80877525"/>
<accession>A0AAE9WEI0</accession>
<evidence type="ECO:0000313" key="1">
    <source>
        <dbReference type="EMBL" id="WBW73776.1"/>
    </source>
</evidence>
<dbReference type="EMBL" id="CP115612">
    <property type="protein sequence ID" value="WBW73776.1"/>
    <property type="molecule type" value="Genomic_DNA"/>
</dbReference>
<gene>
    <name evidence="1" type="ORF">SOMG_04049</name>
</gene>
<sequence length="69" mass="7822">MNGGMINATQVLTNVILFFLGIPRESIHKNDRKELYVETVCFAIQDGGVFAKEAYKEMHKVYDLTQPST</sequence>
<evidence type="ECO:0000313" key="2">
    <source>
        <dbReference type="Proteomes" id="UP001212411"/>
    </source>
</evidence>
<reference evidence="1 2" key="1">
    <citation type="journal article" date="2023" name="G3 (Bethesda)">
        <title>A high-quality reference genome for the fission yeast Schizosaccharomyces osmophilus.</title>
        <authorList>
            <person name="Jia G.S."/>
            <person name="Zhang W.C."/>
            <person name="Liang Y."/>
            <person name="Liu X.H."/>
            <person name="Rhind N."/>
            <person name="Pidoux A."/>
            <person name="Brysch-Herzberg M."/>
            <person name="Du L.L."/>
        </authorList>
    </citation>
    <scope>NUCLEOTIDE SEQUENCE [LARGE SCALE GENOMIC DNA]</scope>
    <source>
        <strain evidence="1 2">CBS 15793</strain>
    </source>
</reference>
<keyword evidence="2" id="KW-1185">Reference proteome</keyword>
<organism evidence="1 2">
    <name type="scientific">Schizosaccharomyces osmophilus</name>
    <dbReference type="NCBI Taxonomy" id="2545709"/>
    <lineage>
        <taxon>Eukaryota</taxon>
        <taxon>Fungi</taxon>
        <taxon>Dikarya</taxon>
        <taxon>Ascomycota</taxon>
        <taxon>Taphrinomycotina</taxon>
        <taxon>Schizosaccharomycetes</taxon>
        <taxon>Schizosaccharomycetales</taxon>
        <taxon>Schizosaccharomycetaceae</taxon>
        <taxon>Schizosaccharomyces</taxon>
    </lineage>
</organism>
<dbReference type="RefSeq" id="XP_056038019.1">
    <property type="nucleotide sequence ID" value="XM_056182836.1"/>
</dbReference>
<protein>
    <submittedName>
        <fullName evidence="1">Uncharacterized protein</fullName>
    </submittedName>
</protein>
<dbReference type="AlphaFoldDB" id="A0AAE9WEI0"/>
<proteinExistence type="predicted"/>